<comment type="caution">
    <text evidence="1">The sequence shown here is derived from an EMBL/GenBank/DDBJ whole genome shotgun (WGS) entry which is preliminary data.</text>
</comment>
<keyword evidence="2" id="KW-1185">Reference proteome</keyword>
<evidence type="ECO:0000313" key="2">
    <source>
        <dbReference type="Proteomes" id="UP000024635"/>
    </source>
</evidence>
<evidence type="ECO:0008006" key="3">
    <source>
        <dbReference type="Google" id="ProtNLM"/>
    </source>
</evidence>
<protein>
    <recommendedName>
        <fullName evidence="3">Endonuclease/exonuclease/phosphatase domain-containing protein</fullName>
    </recommendedName>
</protein>
<name>A0A016WK99_9BILA</name>
<dbReference type="AlphaFoldDB" id="A0A016WK99"/>
<sequence>MWTTLYNGRNGVGIVVHQRFRDSVAEVQRFDNRLMKVVVTTTEQRLHFFSAWRAYSAIDFILVRYRDQKLVTDAKVVPYEIVATQHRPLICTMKVMSPKRMHDERSGPARIKWWRLKEKEETVTFRVELPRQPSGLCELSVDTSAVLQHQDIRTHYRRISVVS</sequence>
<dbReference type="OrthoDB" id="418748at2759"/>
<accession>A0A016WK99</accession>
<gene>
    <name evidence="1" type="primary">Acey_s0633.g901</name>
    <name evidence="1" type="ORF">Y032_0633g901</name>
</gene>
<dbReference type="EMBL" id="JARK01000233">
    <property type="protein sequence ID" value="EYC40011.1"/>
    <property type="molecule type" value="Genomic_DNA"/>
</dbReference>
<dbReference type="STRING" id="53326.A0A016WK99"/>
<organism evidence="1 2">
    <name type="scientific">Ancylostoma ceylanicum</name>
    <dbReference type="NCBI Taxonomy" id="53326"/>
    <lineage>
        <taxon>Eukaryota</taxon>
        <taxon>Metazoa</taxon>
        <taxon>Ecdysozoa</taxon>
        <taxon>Nematoda</taxon>
        <taxon>Chromadorea</taxon>
        <taxon>Rhabditida</taxon>
        <taxon>Rhabditina</taxon>
        <taxon>Rhabditomorpha</taxon>
        <taxon>Strongyloidea</taxon>
        <taxon>Ancylostomatidae</taxon>
        <taxon>Ancylostomatinae</taxon>
        <taxon>Ancylostoma</taxon>
    </lineage>
</organism>
<dbReference type="Proteomes" id="UP000024635">
    <property type="component" value="Unassembled WGS sequence"/>
</dbReference>
<proteinExistence type="predicted"/>
<reference evidence="2" key="1">
    <citation type="journal article" date="2015" name="Nat. Genet.">
        <title>The genome and transcriptome of the zoonotic hookworm Ancylostoma ceylanicum identify infection-specific gene families.</title>
        <authorList>
            <person name="Schwarz E.M."/>
            <person name="Hu Y."/>
            <person name="Antoshechkin I."/>
            <person name="Miller M.M."/>
            <person name="Sternberg P.W."/>
            <person name="Aroian R.V."/>
        </authorList>
    </citation>
    <scope>NUCLEOTIDE SEQUENCE</scope>
    <source>
        <strain evidence="2">HY135</strain>
    </source>
</reference>
<evidence type="ECO:0000313" key="1">
    <source>
        <dbReference type="EMBL" id="EYC40011.1"/>
    </source>
</evidence>